<dbReference type="Proteomes" id="UP000007013">
    <property type="component" value="Chromosome"/>
</dbReference>
<dbReference type="KEGG" id="ote:Oter_3413"/>
<dbReference type="AlphaFoldDB" id="B1ZU81"/>
<proteinExistence type="predicted"/>
<evidence type="ECO:0000313" key="1">
    <source>
        <dbReference type="EMBL" id="ACB76690.1"/>
    </source>
</evidence>
<dbReference type="EMBL" id="CP001032">
    <property type="protein sequence ID" value="ACB76690.1"/>
    <property type="molecule type" value="Genomic_DNA"/>
</dbReference>
<accession>B1ZU81</accession>
<dbReference type="RefSeq" id="WP_012376219.1">
    <property type="nucleotide sequence ID" value="NC_010571.1"/>
</dbReference>
<dbReference type="STRING" id="452637.Oter_3413"/>
<protein>
    <submittedName>
        <fullName evidence="1">Uncharacterized protein</fullName>
    </submittedName>
</protein>
<organism evidence="1 2">
    <name type="scientific">Opitutus terrae (strain DSM 11246 / JCM 15787 / PB90-1)</name>
    <dbReference type="NCBI Taxonomy" id="452637"/>
    <lineage>
        <taxon>Bacteria</taxon>
        <taxon>Pseudomonadati</taxon>
        <taxon>Verrucomicrobiota</taxon>
        <taxon>Opitutia</taxon>
        <taxon>Opitutales</taxon>
        <taxon>Opitutaceae</taxon>
        <taxon>Opitutus</taxon>
    </lineage>
</organism>
<keyword evidence="2" id="KW-1185">Reference proteome</keyword>
<gene>
    <name evidence="1" type="ordered locus">Oter_3413</name>
</gene>
<sequence>MNDEQLAIFLLLSLHADGEIGCSEARLLQRAIAEGWPRLTLPELQVTLRELANSGWVLSWKPKLAGWRWKLAEQGVLVLREKNLA</sequence>
<dbReference type="HOGENOM" id="CLU_2509454_0_0_0"/>
<reference evidence="1 2" key="1">
    <citation type="journal article" date="2011" name="J. Bacteriol.">
        <title>Genome sequence of the verrucomicrobium Opitutus terrae PB90-1, an abundant inhabitant of rice paddy soil ecosystems.</title>
        <authorList>
            <person name="van Passel M.W."/>
            <person name="Kant R."/>
            <person name="Palva A."/>
            <person name="Copeland A."/>
            <person name="Lucas S."/>
            <person name="Lapidus A."/>
            <person name="Glavina del Rio T."/>
            <person name="Pitluck S."/>
            <person name="Goltsman E."/>
            <person name="Clum A."/>
            <person name="Sun H."/>
            <person name="Schmutz J."/>
            <person name="Larimer F.W."/>
            <person name="Land M.L."/>
            <person name="Hauser L."/>
            <person name="Kyrpides N."/>
            <person name="Mikhailova N."/>
            <person name="Richardson P.P."/>
            <person name="Janssen P.H."/>
            <person name="de Vos W.M."/>
            <person name="Smidt H."/>
        </authorList>
    </citation>
    <scope>NUCLEOTIDE SEQUENCE [LARGE SCALE GENOMIC DNA]</scope>
    <source>
        <strain evidence="2">DSM 11246 / JCM 15787 / PB90-1</strain>
    </source>
</reference>
<evidence type="ECO:0000313" key="2">
    <source>
        <dbReference type="Proteomes" id="UP000007013"/>
    </source>
</evidence>
<name>B1ZU81_OPITP</name>